<comment type="subcellular location">
    <subcellularLocation>
        <location evidence="1">Mitochondrion matrix</location>
    </subcellularLocation>
</comment>
<dbReference type="Proteomes" id="UP001295423">
    <property type="component" value="Unassembled WGS sequence"/>
</dbReference>
<feature type="domain" description="Complex 1 LYR protein" evidence="5">
    <location>
        <begin position="10"/>
        <end position="82"/>
    </location>
</feature>
<evidence type="ECO:0000313" key="7">
    <source>
        <dbReference type="Proteomes" id="UP001295423"/>
    </source>
</evidence>
<evidence type="ECO:0000259" key="5">
    <source>
        <dbReference type="Pfam" id="PF05347"/>
    </source>
</evidence>
<evidence type="ECO:0000313" key="6">
    <source>
        <dbReference type="EMBL" id="CAJ1959329.1"/>
    </source>
</evidence>
<reference evidence="6" key="1">
    <citation type="submission" date="2023-08" db="EMBL/GenBank/DDBJ databases">
        <authorList>
            <person name="Audoor S."/>
            <person name="Bilcke G."/>
        </authorList>
    </citation>
    <scope>NUCLEOTIDE SEQUENCE</scope>
</reference>
<dbReference type="PANTHER" id="PTHR13675:SF1">
    <property type="entry name" value="SUCCINATE DEHYDROGENASE ASSEMBLY FACTOR 1, MITOCHONDRIAL"/>
    <property type="match status" value="1"/>
</dbReference>
<dbReference type="InterPro" id="IPR045295">
    <property type="entry name" value="Complex1_LYR_SDHAF1_LYRM8"/>
</dbReference>
<sequence>MPPKFSGIQKEVFGLYRTILREARKKDHLANNNAQSLLSLWSQSESSVYYARKEFRHQAHKVPRNDFRTIEHKIRHGYKQVKLLKMPGVKLVSGA</sequence>
<keyword evidence="7" id="KW-1185">Reference proteome</keyword>
<keyword evidence="3" id="KW-0143">Chaperone</keyword>
<comment type="caution">
    <text evidence="6">The sequence shown here is derived from an EMBL/GenBank/DDBJ whole genome shotgun (WGS) entry which is preliminary data.</text>
</comment>
<dbReference type="AlphaFoldDB" id="A0AAD2JKG9"/>
<gene>
    <name evidence="6" type="ORF">CYCCA115_LOCUS17751</name>
</gene>
<keyword evidence="2" id="KW-0496">Mitochondrion</keyword>
<evidence type="ECO:0000256" key="3">
    <source>
        <dbReference type="ARBA" id="ARBA00023186"/>
    </source>
</evidence>
<dbReference type="GO" id="GO:0034553">
    <property type="term" value="P:mitochondrial respiratory chain complex II assembly"/>
    <property type="evidence" value="ECO:0007669"/>
    <property type="project" value="InterPro"/>
</dbReference>
<accession>A0AAD2JKG9</accession>
<name>A0AAD2JKG9_9STRA</name>
<evidence type="ECO:0000256" key="2">
    <source>
        <dbReference type="ARBA" id="ARBA00023128"/>
    </source>
</evidence>
<dbReference type="CDD" id="cd20268">
    <property type="entry name" value="Complex1_LYR_SDHAF1_LYRM8"/>
    <property type="match status" value="1"/>
</dbReference>
<organism evidence="6 7">
    <name type="scientific">Cylindrotheca closterium</name>
    <dbReference type="NCBI Taxonomy" id="2856"/>
    <lineage>
        <taxon>Eukaryota</taxon>
        <taxon>Sar</taxon>
        <taxon>Stramenopiles</taxon>
        <taxon>Ochrophyta</taxon>
        <taxon>Bacillariophyta</taxon>
        <taxon>Bacillariophyceae</taxon>
        <taxon>Bacillariophycidae</taxon>
        <taxon>Bacillariales</taxon>
        <taxon>Bacillariaceae</taxon>
        <taxon>Cylindrotheca</taxon>
    </lineage>
</organism>
<evidence type="ECO:0000256" key="1">
    <source>
        <dbReference type="ARBA" id="ARBA00004305"/>
    </source>
</evidence>
<dbReference type="Pfam" id="PF05347">
    <property type="entry name" value="Complex1_LYR"/>
    <property type="match status" value="1"/>
</dbReference>
<evidence type="ECO:0000256" key="4">
    <source>
        <dbReference type="ARBA" id="ARBA00025715"/>
    </source>
</evidence>
<proteinExistence type="inferred from homology"/>
<protein>
    <recommendedName>
        <fullName evidence="5">Complex 1 LYR protein domain-containing protein</fullName>
    </recommendedName>
</protein>
<comment type="similarity">
    <text evidence="4">Belongs to the complex I LYR family. SDHAF1 subfamily.</text>
</comment>
<dbReference type="InterPro" id="IPR008011">
    <property type="entry name" value="Complex1_LYR_dom"/>
</dbReference>
<dbReference type="PANTHER" id="PTHR13675">
    <property type="entry name" value="LYR MOTIF-CONTAINING PROTEIN 2"/>
    <property type="match status" value="1"/>
</dbReference>
<dbReference type="EMBL" id="CAKOGP040001992">
    <property type="protein sequence ID" value="CAJ1959329.1"/>
    <property type="molecule type" value="Genomic_DNA"/>
</dbReference>
<dbReference type="GO" id="GO:0005759">
    <property type="term" value="C:mitochondrial matrix"/>
    <property type="evidence" value="ECO:0007669"/>
    <property type="project" value="UniProtKB-SubCell"/>
</dbReference>